<evidence type="ECO:0000313" key="2">
    <source>
        <dbReference type="Proteomes" id="UP000247702"/>
    </source>
</evidence>
<gene>
    <name evidence="1" type="ORF">RclHR1_20200001</name>
</gene>
<sequence>MVSYNGTNTFIINVKSELKYINDKITFEELDKTLNQVALSINNGIDLLDDENDENLVNFEDINEIEEAVDLERVNNNKLRITNFIDLLISLLSNKKDEKDEEDKIWNIEYGWDWDLELEWDYDK</sequence>
<dbReference type="EMBL" id="BEXD01001137">
    <property type="protein sequence ID" value="GBB92545.1"/>
    <property type="molecule type" value="Genomic_DNA"/>
</dbReference>
<proteinExistence type="predicted"/>
<dbReference type="AlphaFoldDB" id="A0A2Z6QSY8"/>
<organism evidence="1 2">
    <name type="scientific">Rhizophagus clarus</name>
    <dbReference type="NCBI Taxonomy" id="94130"/>
    <lineage>
        <taxon>Eukaryota</taxon>
        <taxon>Fungi</taxon>
        <taxon>Fungi incertae sedis</taxon>
        <taxon>Mucoromycota</taxon>
        <taxon>Glomeromycotina</taxon>
        <taxon>Glomeromycetes</taxon>
        <taxon>Glomerales</taxon>
        <taxon>Glomeraceae</taxon>
        <taxon>Rhizophagus</taxon>
    </lineage>
</organism>
<name>A0A2Z6QSY8_9GLOM</name>
<dbReference type="Proteomes" id="UP000247702">
    <property type="component" value="Unassembled WGS sequence"/>
</dbReference>
<accession>A0A2Z6QSY8</accession>
<reference evidence="1 2" key="1">
    <citation type="submission" date="2017-11" db="EMBL/GenBank/DDBJ databases">
        <title>The genome of Rhizophagus clarus HR1 reveals common genetic basis of auxotrophy among arbuscular mycorrhizal fungi.</title>
        <authorList>
            <person name="Kobayashi Y."/>
        </authorList>
    </citation>
    <scope>NUCLEOTIDE SEQUENCE [LARGE SCALE GENOMIC DNA]</scope>
    <source>
        <strain evidence="1 2">HR1</strain>
    </source>
</reference>
<evidence type="ECO:0000313" key="1">
    <source>
        <dbReference type="EMBL" id="GBB92545.1"/>
    </source>
</evidence>
<comment type="caution">
    <text evidence="1">The sequence shown here is derived from an EMBL/GenBank/DDBJ whole genome shotgun (WGS) entry which is preliminary data.</text>
</comment>
<keyword evidence="2" id="KW-1185">Reference proteome</keyword>
<protein>
    <submittedName>
        <fullName evidence="1">Uncharacterized protein</fullName>
    </submittedName>
</protein>